<dbReference type="SUPFAM" id="SSF54427">
    <property type="entry name" value="NTF2-like"/>
    <property type="match status" value="1"/>
</dbReference>
<reference evidence="3" key="1">
    <citation type="journal article" date="2019" name="Int. J. Syst. Evol. Microbiol.">
        <title>The Global Catalogue of Microorganisms (GCM) 10K type strain sequencing project: providing services to taxonomists for standard genome sequencing and annotation.</title>
        <authorList>
            <consortium name="The Broad Institute Genomics Platform"/>
            <consortium name="The Broad Institute Genome Sequencing Center for Infectious Disease"/>
            <person name="Wu L."/>
            <person name="Ma J."/>
        </authorList>
    </citation>
    <scope>NUCLEOTIDE SEQUENCE [LARGE SCALE GENOMIC DNA]</scope>
    <source>
        <strain evidence="3">CGMCC 1.12989</strain>
    </source>
</reference>
<evidence type="ECO:0000313" key="2">
    <source>
        <dbReference type="EMBL" id="MFC4295599.1"/>
    </source>
</evidence>
<protein>
    <submittedName>
        <fullName evidence="2">Nuclear transport factor 2 family protein</fullName>
    </submittedName>
</protein>
<dbReference type="RefSeq" id="WP_379539068.1">
    <property type="nucleotide sequence ID" value="NZ_JBHSDR010000006.1"/>
</dbReference>
<dbReference type="Pfam" id="PF12680">
    <property type="entry name" value="SnoaL_2"/>
    <property type="match status" value="1"/>
</dbReference>
<dbReference type="Proteomes" id="UP001595828">
    <property type="component" value="Unassembled WGS sequence"/>
</dbReference>
<accession>A0ABV8RQL1</accession>
<evidence type="ECO:0000259" key="1">
    <source>
        <dbReference type="Pfam" id="PF12680"/>
    </source>
</evidence>
<feature type="domain" description="SnoaL-like" evidence="1">
    <location>
        <begin position="10"/>
        <end position="106"/>
    </location>
</feature>
<dbReference type="InterPro" id="IPR032710">
    <property type="entry name" value="NTF2-like_dom_sf"/>
</dbReference>
<organism evidence="2 3">
    <name type="scientific">Novosphingobium tardum</name>
    <dbReference type="NCBI Taxonomy" id="1538021"/>
    <lineage>
        <taxon>Bacteria</taxon>
        <taxon>Pseudomonadati</taxon>
        <taxon>Pseudomonadota</taxon>
        <taxon>Alphaproteobacteria</taxon>
        <taxon>Sphingomonadales</taxon>
        <taxon>Sphingomonadaceae</taxon>
        <taxon>Novosphingobium</taxon>
    </lineage>
</organism>
<dbReference type="Gene3D" id="3.10.450.50">
    <property type="match status" value="1"/>
</dbReference>
<sequence>MPGAAHDAIENFWKTQDSGDYTKLVDLFAEDAVVEDMVWGTYRGRDEIMAFMSTMVKVMTERKIHFTVDEICGDDHTAWSRWTMVSPAGSRGGCGIYKVSGGKLTYYRDYSDPDEHEQPAR</sequence>
<dbReference type="EMBL" id="JBHSDR010000006">
    <property type="protein sequence ID" value="MFC4295599.1"/>
    <property type="molecule type" value="Genomic_DNA"/>
</dbReference>
<proteinExistence type="predicted"/>
<dbReference type="InterPro" id="IPR037401">
    <property type="entry name" value="SnoaL-like"/>
</dbReference>
<keyword evidence="3" id="KW-1185">Reference proteome</keyword>
<name>A0ABV8RQL1_9SPHN</name>
<comment type="caution">
    <text evidence="2">The sequence shown here is derived from an EMBL/GenBank/DDBJ whole genome shotgun (WGS) entry which is preliminary data.</text>
</comment>
<gene>
    <name evidence="2" type="ORF">ACFO0A_11085</name>
</gene>
<evidence type="ECO:0000313" key="3">
    <source>
        <dbReference type="Proteomes" id="UP001595828"/>
    </source>
</evidence>